<keyword evidence="6 7" id="KW-0030">Aminoacyl-tRNA synthetase</keyword>
<dbReference type="PRINTS" id="PR00987">
    <property type="entry name" value="TRNASYNTHGLU"/>
</dbReference>
<dbReference type="NCBIfam" id="TIGR03838">
    <property type="entry name" value="queuosine_YadB"/>
    <property type="match status" value="1"/>
</dbReference>
<dbReference type="HAMAP" id="MF_01428">
    <property type="entry name" value="Glu_Q_tRNA_synth"/>
    <property type="match status" value="1"/>
</dbReference>
<keyword evidence="4 7" id="KW-0862">Zinc</keyword>
<dbReference type="RefSeq" id="WP_345339228.1">
    <property type="nucleotide sequence ID" value="NZ_BAABLI010000008.1"/>
</dbReference>
<keyword evidence="1 7" id="KW-0436">Ligase</keyword>
<feature type="binding site" evidence="7">
    <location>
        <position position="107"/>
    </location>
    <ligand>
        <name>Zn(2+)</name>
        <dbReference type="ChEBI" id="CHEBI:29105"/>
    </ligand>
</feature>
<keyword evidence="11" id="KW-1185">Reference proteome</keyword>
<feature type="domain" description="Glutamyl/glutaminyl-tRNA synthetase class Ib catalytic" evidence="9">
    <location>
        <begin position="129"/>
        <end position="249"/>
    </location>
</feature>
<dbReference type="InterPro" id="IPR014729">
    <property type="entry name" value="Rossmann-like_a/b/a_fold"/>
</dbReference>
<dbReference type="InterPro" id="IPR020058">
    <property type="entry name" value="Glu/Gln-tRNA-synth_Ib_cat-dom"/>
</dbReference>
<feature type="binding site" evidence="7">
    <location>
        <position position="178"/>
    </location>
    <ligand>
        <name>L-glutamate</name>
        <dbReference type="ChEBI" id="CHEBI:29985"/>
    </ligand>
</feature>
<evidence type="ECO:0000259" key="9">
    <source>
        <dbReference type="Pfam" id="PF00749"/>
    </source>
</evidence>
<keyword evidence="5 7" id="KW-0067">ATP-binding</keyword>
<evidence type="ECO:0000256" key="2">
    <source>
        <dbReference type="ARBA" id="ARBA00022723"/>
    </source>
</evidence>
<comment type="function">
    <text evidence="7">Catalyzes the tRNA-independent activation of glutamate in presence of ATP and the subsequent transfer of glutamate onto a tRNA(Asp). Glutamate is transferred on the 2-amino-5-(4,5-dihydroxy-2-cyclopenten-1-yl) moiety of the queuosine in the wobble position of the QUC anticodon.</text>
</comment>
<protein>
    <recommendedName>
        <fullName evidence="7">Glutamyl-Q tRNA(Asp) synthetase</fullName>
        <shortName evidence="7">Glu-Q-RSs</shortName>
        <ecNumber evidence="7">6.1.1.-</ecNumber>
    </recommendedName>
</protein>
<feature type="short sequence motif" description="'HIGH' region" evidence="7">
    <location>
        <begin position="18"/>
        <end position="28"/>
    </location>
</feature>
<feature type="binding site" evidence="7">
    <location>
        <begin position="15"/>
        <end position="19"/>
    </location>
    <ligand>
        <name>L-glutamate</name>
        <dbReference type="ChEBI" id="CHEBI:29985"/>
    </ligand>
</feature>
<feature type="domain" description="Glutamyl/glutaminyl-tRNA synthetase class Ib catalytic" evidence="9">
    <location>
        <begin position="13"/>
        <end position="114"/>
    </location>
</feature>
<feature type="binding site" evidence="7">
    <location>
        <position position="109"/>
    </location>
    <ligand>
        <name>Zn(2+)</name>
        <dbReference type="ChEBI" id="CHEBI:29105"/>
    </ligand>
</feature>
<dbReference type="Gene3D" id="3.40.50.620">
    <property type="entry name" value="HUPs"/>
    <property type="match status" value="1"/>
</dbReference>
<reference evidence="11" key="1">
    <citation type="journal article" date="2019" name="Int. J. Syst. Evol. Microbiol.">
        <title>The Global Catalogue of Microorganisms (GCM) 10K type strain sequencing project: providing services to taxonomists for standard genome sequencing and annotation.</title>
        <authorList>
            <consortium name="The Broad Institute Genomics Platform"/>
            <consortium name="The Broad Institute Genome Sequencing Center for Infectious Disease"/>
            <person name="Wu L."/>
            <person name="Ma J."/>
        </authorList>
    </citation>
    <scope>NUCLEOTIDE SEQUENCE [LARGE SCALE GENOMIC DNA]</scope>
    <source>
        <strain evidence="11">CGMCC 1.10992</strain>
    </source>
</reference>
<evidence type="ECO:0000313" key="11">
    <source>
        <dbReference type="Proteomes" id="UP001597380"/>
    </source>
</evidence>
<feature type="binding site" evidence="7">
    <location>
        <position position="237"/>
    </location>
    <ligand>
        <name>ATP</name>
        <dbReference type="ChEBI" id="CHEBI:30616"/>
    </ligand>
</feature>
<evidence type="ECO:0000256" key="1">
    <source>
        <dbReference type="ARBA" id="ARBA00022598"/>
    </source>
</evidence>
<feature type="binding site" evidence="7">
    <location>
        <position position="196"/>
    </location>
    <ligand>
        <name>L-glutamate</name>
        <dbReference type="ChEBI" id="CHEBI:29985"/>
    </ligand>
</feature>
<dbReference type="SUPFAM" id="SSF52374">
    <property type="entry name" value="Nucleotidylyl transferase"/>
    <property type="match status" value="1"/>
</dbReference>
<comment type="cofactor">
    <cofactor evidence="7">
        <name>Zn(2+)</name>
        <dbReference type="ChEBI" id="CHEBI:29105"/>
    </cofactor>
    <text evidence="7">Binds 1 zinc ion per subunit.</text>
</comment>
<feature type="binding site" evidence="7">
    <location>
        <position position="125"/>
    </location>
    <ligand>
        <name>Zn(2+)</name>
        <dbReference type="ChEBI" id="CHEBI:29105"/>
    </ligand>
</feature>
<evidence type="ECO:0000256" key="6">
    <source>
        <dbReference type="ARBA" id="ARBA00023146"/>
    </source>
</evidence>
<dbReference type="EMBL" id="JBHUHT010000012">
    <property type="protein sequence ID" value="MFD2096388.1"/>
    <property type="molecule type" value="Genomic_DNA"/>
</dbReference>
<feature type="short sequence motif" description="'KMSKS' region" evidence="7">
    <location>
        <begin position="234"/>
        <end position="238"/>
    </location>
</feature>
<proteinExistence type="inferred from homology"/>
<keyword evidence="2 7" id="KW-0479">Metal-binding</keyword>
<comment type="similarity">
    <text evidence="7">Belongs to the class-I aminoacyl-tRNA synthetase family. GluQ subfamily.</text>
</comment>
<dbReference type="PANTHER" id="PTHR43311">
    <property type="entry name" value="GLUTAMATE--TRNA LIGASE"/>
    <property type="match status" value="1"/>
</dbReference>
<organism evidence="10 11">
    <name type="scientific">Corallincola platygyrae</name>
    <dbReference type="NCBI Taxonomy" id="1193278"/>
    <lineage>
        <taxon>Bacteria</taxon>
        <taxon>Pseudomonadati</taxon>
        <taxon>Pseudomonadota</taxon>
        <taxon>Gammaproteobacteria</taxon>
        <taxon>Alteromonadales</taxon>
        <taxon>Psychromonadaceae</taxon>
        <taxon>Corallincola</taxon>
    </lineage>
</organism>
<dbReference type="InterPro" id="IPR000924">
    <property type="entry name" value="Glu/Gln-tRNA-synth"/>
</dbReference>
<evidence type="ECO:0000256" key="3">
    <source>
        <dbReference type="ARBA" id="ARBA00022741"/>
    </source>
</evidence>
<dbReference type="Pfam" id="PF00749">
    <property type="entry name" value="tRNA-synt_1c"/>
    <property type="match status" value="2"/>
</dbReference>
<dbReference type="InterPro" id="IPR022380">
    <property type="entry name" value="Glu-Q_tRNA(Asp)_Synthase"/>
</dbReference>
<dbReference type="EC" id="6.1.1.-" evidence="7"/>
<evidence type="ECO:0000313" key="10">
    <source>
        <dbReference type="EMBL" id="MFD2096388.1"/>
    </source>
</evidence>
<gene>
    <name evidence="10" type="primary">gluQRS</name>
    <name evidence="7" type="synonym">gluQ</name>
    <name evidence="10" type="ORF">ACFSJ3_10370</name>
</gene>
<sequence length="298" mass="33406">MMSSHVEAAAPYRGRFAPSPSGPLHFGSLIAAVGSYMQARSQQGQWLLRVENIDPPREMPGADSIILRQLEKFGLHWDGPVIYQSERSDAYDAVLDDLRARNLSYYCHCTRKSIMAQGGFYTGVCRDKNLGDQDTALRFINHHPVAQFEDKLLGPIALNQAFANEDFIIRRRDRLYAYQLAVVVDDIDEQITEVVRGADLITPTGRQIALFNALGAKTPDYLHLPLATHADGHKLSKQTHAPALDEENVLEQLMAALKFLRQPLPRDAKDASVEELLAWSAKHWQLNLIPKAEKIAID</sequence>
<accession>A0ABW4XQ02</accession>
<dbReference type="InterPro" id="IPR049940">
    <property type="entry name" value="GluQ/Sye"/>
</dbReference>
<feature type="binding site" evidence="7">
    <location>
        <position position="51"/>
    </location>
    <ligand>
        <name>L-glutamate</name>
        <dbReference type="ChEBI" id="CHEBI:29985"/>
    </ligand>
</feature>
<keyword evidence="3 7" id="KW-0547">Nucleotide-binding</keyword>
<evidence type="ECO:0000256" key="4">
    <source>
        <dbReference type="ARBA" id="ARBA00022833"/>
    </source>
</evidence>
<dbReference type="NCBIfam" id="NF004314">
    <property type="entry name" value="PRK05710.1-3"/>
    <property type="match status" value="1"/>
</dbReference>
<evidence type="ECO:0000256" key="8">
    <source>
        <dbReference type="RuleBase" id="RU363037"/>
    </source>
</evidence>
<dbReference type="PANTHER" id="PTHR43311:SF1">
    <property type="entry name" value="GLUTAMYL-Q TRNA(ASP) SYNTHETASE"/>
    <property type="match status" value="1"/>
</dbReference>
<feature type="binding site" evidence="7">
    <location>
        <position position="121"/>
    </location>
    <ligand>
        <name>Zn(2+)</name>
        <dbReference type="ChEBI" id="CHEBI:29105"/>
    </ligand>
</feature>
<evidence type="ECO:0000256" key="7">
    <source>
        <dbReference type="HAMAP-Rule" id="MF_01428"/>
    </source>
</evidence>
<dbReference type="Proteomes" id="UP001597380">
    <property type="component" value="Unassembled WGS sequence"/>
</dbReference>
<dbReference type="Gene3D" id="3.90.800.10">
    <property type="entry name" value="Glutamyl-tRNA Synthetase, Domain 3"/>
    <property type="match status" value="1"/>
</dbReference>
<keyword evidence="8" id="KW-0648">Protein biosynthesis</keyword>
<name>A0ABW4XQ02_9GAMM</name>
<comment type="caution">
    <text evidence="10">The sequence shown here is derived from an EMBL/GenBank/DDBJ whole genome shotgun (WGS) entry which is preliminary data.</text>
</comment>
<evidence type="ECO:0000256" key="5">
    <source>
        <dbReference type="ARBA" id="ARBA00022840"/>
    </source>
</evidence>
<dbReference type="GO" id="GO:0016874">
    <property type="term" value="F:ligase activity"/>
    <property type="evidence" value="ECO:0007669"/>
    <property type="project" value="UniProtKB-KW"/>
</dbReference>